<evidence type="ECO:0000313" key="2">
    <source>
        <dbReference type="EMBL" id="TGG95693.1"/>
    </source>
</evidence>
<dbReference type="InterPro" id="IPR011460">
    <property type="entry name" value="Lcl_C"/>
</dbReference>
<evidence type="ECO:0000313" key="3">
    <source>
        <dbReference type="Proteomes" id="UP000297475"/>
    </source>
</evidence>
<accession>A0A4Z0WJJ7</accession>
<reference evidence="2 3" key="1">
    <citation type="submission" date="2019-04" db="EMBL/GenBank/DDBJ databases">
        <title>Natronospirillum operosus gen. nov., sp. nov., a haloalkaliphilic satellite isolated from decaying biomass of laboratory culture of cyanobacterium Geitlerinema sp. and proposal of Natronospirillaceae fam. nov. and Saccharospirillaceae fam. nov.</title>
        <authorList>
            <person name="Kevbrin V."/>
            <person name="Boltyanskaya Y."/>
            <person name="Koziaeva V."/>
            <person name="Grouzdev D.S."/>
            <person name="Park M."/>
            <person name="Cho J."/>
        </authorList>
    </citation>
    <scope>NUCLEOTIDE SEQUENCE [LARGE SCALE GENOMIC DNA]</scope>
    <source>
        <strain evidence="2 3">G-116</strain>
    </source>
</reference>
<dbReference type="EMBL" id="SRMF01000001">
    <property type="protein sequence ID" value="TGG95693.1"/>
    <property type="molecule type" value="Genomic_DNA"/>
</dbReference>
<dbReference type="Proteomes" id="UP000297475">
    <property type="component" value="Unassembled WGS sequence"/>
</dbReference>
<keyword evidence="3" id="KW-1185">Reference proteome</keyword>
<gene>
    <name evidence="2" type="ORF">E4656_04590</name>
</gene>
<evidence type="ECO:0000259" key="1">
    <source>
        <dbReference type="Pfam" id="PF07603"/>
    </source>
</evidence>
<name>A0A4Z0WJJ7_9GAMM</name>
<protein>
    <submittedName>
        <fullName evidence="2">DUF1566 domain-containing protein</fullName>
    </submittedName>
</protein>
<sequence>MARNAGTIYACAIRWSGLMPGVRLVLSTDQTTDRNNTSMLASMKVTDRIDTAILRCALMAVALPLTLLGNAQAHEPTREVEEFTRHGDGTVTDERLGLMWAVCALGQTWDDDDCVGEPEQLTWNEARHAARTSTLSGHDDWRMPTIHELRDLVHCSSGRRQGPDNTDGGYRCDGAFLSPTILPQVFPKTPEVMFWSYSPSPFLSFGSLGVFFRSGGSFHRDRDEQFALRLVRDLE</sequence>
<feature type="domain" description="Lcl C-terminal" evidence="1">
    <location>
        <begin position="89"/>
        <end position="232"/>
    </location>
</feature>
<organism evidence="2 3">
    <name type="scientific">Natronospirillum operosum</name>
    <dbReference type="NCBI Taxonomy" id="2759953"/>
    <lineage>
        <taxon>Bacteria</taxon>
        <taxon>Pseudomonadati</taxon>
        <taxon>Pseudomonadota</taxon>
        <taxon>Gammaproteobacteria</taxon>
        <taxon>Oceanospirillales</taxon>
        <taxon>Natronospirillaceae</taxon>
        <taxon>Natronospirillum</taxon>
    </lineage>
</organism>
<dbReference type="Pfam" id="PF07603">
    <property type="entry name" value="Lcl_C"/>
    <property type="match status" value="1"/>
</dbReference>
<dbReference type="AlphaFoldDB" id="A0A4Z0WJJ7"/>
<comment type="caution">
    <text evidence="2">The sequence shown here is derived from an EMBL/GenBank/DDBJ whole genome shotgun (WGS) entry which is preliminary data.</text>
</comment>
<dbReference type="OrthoDB" id="9793251at2"/>
<proteinExistence type="predicted"/>